<organism evidence="1 2">
    <name type="scientific">Puccinia sorghi</name>
    <dbReference type="NCBI Taxonomy" id="27349"/>
    <lineage>
        <taxon>Eukaryota</taxon>
        <taxon>Fungi</taxon>
        <taxon>Dikarya</taxon>
        <taxon>Basidiomycota</taxon>
        <taxon>Pucciniomycotina</taxon>
        <taxon>Pucciniomycetes</taxon>
        <taxon>Pucciniales</taxon>
        <taxon>Pucciniaceae</taxon>
        <taxon>Puccinia</taxon>
    </lineage>
</organism>
<name>A0A0L6V1M6_9BASI</name>
<dbReference type="Proteomes" id="UP000037035">
    <property type="component" value="Unassembled WGS sequence"/>
</dbReference>
<evidence type="ECO:0000313" key="1">
    <source>
        <dbReference type="EMBL" id="KNZ54387.1"/>
    </source>
</evidence>
<protein>
    <submittedName>
        <fullName evidence="1">Uncharacterized protein</fullName>
    </submittedName>
</protein>
<sequence>MLRTWGLVQKQALAILLARCDRQFFNGQAMIEDIDNQHIRLPTKDEVEQLRVSIATQGEAAANQLLNAETAAP</sequence>
<gene>
    <name evidence="1" type="ORF">VP01_2960g3</name>
</gene>
<keyword evidence="2" id="KW-1185">Reference proteome</keyword>
<evidence type="ECO:0000313" key="2">
    <source>
        <dbReference type="Proteomes" id="UP000037035"/>
    </source>
</evidence>
<accession>A0A0L6V1M6</accession>
<proteinExistence type="predicted"/>
<dbReference type="VEuPathDB" id="FungiDB:VP01_2960g3"/>
<dbReference type="AlphaFoldDB" id="A0A0L6V1M6"/>
<reference evidence="1 2" key="1">
    <citation type="submission" date="2015-08" db="EMBL/GenBank/DDBJ databases">
        <title>Next Generation Sequencing and Analysis of the Genome of Puccinia sorghi L Schw, the Causal Agent of Maize Common Rust.</title>
        <authorList>
            <person name="Rochi L."/>
            <person name="Burguener G."/>
            <person name="Darino M."/>
            <person name="Turjanski A."/>
            <person name="Kreff E."/>
            <person name="Dieguez M.J."/>
            <person name="Sacco F."/>
        </authorList>
    </citation>
    <scope>NUCLEOTIDE SEQUENCE [LARGE SCALE GENOMIC DNA]</scope>
    <source>
        <strain evidence="1 2">RO10H11247</strain>
    </source>
</reference>
<comment type="caution">
    <text evidence="1">The sequence shown here is derived from an EMBL/GenBank/DDBJ whole genome shotgun (WGS) entry which is preliminary data.</text>
</comment>
<dbReference type="EMBL" id="LAVV01007902">
    <property type="protein sequence ID" value="KNZ54387.1"/>
    <property type="molecule type" value="Genomic_DNA"/>
</dbReference>